<dbReference type="RefSeq" id="XP_007771977.1">
    <property type="nucleotide sequence ID" value="XM_007773787.1"/>
</dbReference>
<dbReference type="Proteomes" id="UP000053558">
    <property type="component" value="Unassembled WGS sequence"/>
</dbReference>
<gene>
    <name evidence="1" type="ORF">CONPUDRAFT_156779</name>
</gene>
<dbReference type="EMBL" id="JH711583">
    <property type="protein sequence ID" value="EIW77570.1"/>
    <property type="molecule type" value="Genomic_DNA"/>
</dbReference>
<sequence>MILNADSFAGVFTEQQFEIVKHPPEPRPPLRYDGIVAGGAIADARTAVPIIRTQSRGALFHQSVDFGPRLVHLSRCPHAEFGRKVSMKSEELWRFLSIQAQRTEQTLARAEPRCLEYDRVHIPAPAIPTAGP</sequence>
<evidence type="ECO:0000313" key="2">
    <source>
        <dbReference type="Proteomes" id="UP000053558"/>
    </source>
</evidence>
<comment type="caution">
    <text evidence="1">The sequence shown here is derived from an EMBL/GenBank/DDBJ whole genome shotgun (WGS) entry which is preliminary data.</text>
</comment>
<proteinExistence type="predicted"/>
<keyword evidence="2" id="KW-1185">Reference proteome</keyword>
<dbReference type="KEGG" id="cput:CONPUDRAFT_156779"/>
<dbReference type="AlphaFoldDB" id="A0A5M3MF65"/>
<name>A0A5M3MF65_CONPW</name>
<evidence type="ECO:0000313" key="1">
    <source>
        <dbReference type="EMBL" id="EIW77570.1"/>
    </source>
</evidence>
<protein>
    <submittedName>
        <fullName evidence="1">Uncharacterized protein</fullName>
    </submittedName>
</protein>
<accession>A0A5M3MF65</accession>
<dbReference type="GeneID" id="19203631"/>
<organism evidence="1 2">
    <name type="scientific">Coniophora puteana (strain RWD-64-598)</name>
    <name type="common">Brown rot fungus</name>
    <dbReference type="NCBI Taxonomy" id="741705"/>
    <lineage>
        <taxon>Eukaryota</taxon>
        <taxon>Fungi</taxon>
        <taxon>Dikarya</taxon>
        <taxon>Basidiomycota</taxon>
        <taxon>Agaricomycotina</taxon>
        <taxon>Agaricomycetes</taxon>
        <taxon>Agaricomycetidae</taxon>
        <taxon>Boletales</taxon>
        <taxon>Coniophorineae</taxon>
        <taxon>Coniophoraceae</taxon>
        <taxon>Coniophora</taxon>
    </lineage>
</organism>
<reference evidence="2" key="1">
    <citation type="journal article" date="2012" name="Science">
        <title>The Paleozoic origin of enzymatic lignin decomposition reconstructed from 31 fungal genomes.</title>
        <authorList>
            <person name="Floudas D."/>
            <person name="Binder M."/>
            <person name="Riley R."/>
            <person name="Barry K."/>
            <person name="Blanchette R.A."/>
            <person name="Henrissat B."/>
            <person name="Martinez A.T."/>
            <person name="Otillar R."/>
            <person name="Spatafora J.W."/>
            <person name="Yadav J.S."/>
            <person name="Aerts A."/>
            <person name="Benoit I."/>
            <person name="Boyd A."/>
            <person name="Carlson A."/>
            <person name="Copeland A."/>
            <person name="Coutinho P.M."/>
            <person name="de Vries R.P."/>
            <person name="Ferreira P."/>
            <person name="Findley K."/>
            <person name="Foster B."/>
            <person name="Gaskell J."/>
            <person name="Glotzer D."/>
            <person name="Gorecki P."/>
            <person name="Heitman J."/>
            <person name="Hesse C."/>
            <person name="Hori C."/>
            <person name="Igarashi K."/>
            <person name="Jurgens J.A."/>
            <person name="Kallen N."/>
            <person name="Kersten P."/>
            <person name="Kohler A."/>
            <person name="Kuees U."/>
            <person name="Kumar T.K.A."/>
            <person name="Kuo A."/>
            <person name="LaButti K."/>
            <person name="Larrondo L.F."/>
            <person name="Lindquist E."/>
            <person name="Ling A."/>
            <person name="Lombard V."/>
            <person name="Lucas S."/>
            <person name="Lundell T."/>
            <person name="Martin R."/>
            <person name="McLaughlin D.J."/>
            <person name="Morgenstern I."/>
            <person name="Morin E."/>
            <person name="Murat C."/>
            <person name="Nagy L.G."/>
            <person name="Nolan M."/>
            <person name="Ohm R.A."/>
            <person name="Patyshakuliyeva A."/>
            <person name="Rokas A."/>
            <person name="Ruiz-Duenas F.J."/>
            <person name="Sabat G."/>
            <person name="Salamov A."/>
            <person name="Samejima M."/>
            <person name="Schmutz J."/>
            <person name="Slot J.C."/>
            <person name="St John F."/>
            <person name="Stenlid J."/>
            <person name="Sun H."/>
            <person name="Sun S."/>
            <person name="Syed K."/>
            <person name="Tsang A."/>
            <person name="Wiebenga A."/>
            <person name="Young D."/>
            <person name="Pisabarro A."/>
            <person name="Eastwood D.C."/>
            <person name="Martin F."/>
            <person name="Cullen D."/>
            <person name="Grigoriev I.V."/>
            <person name="Hibbett D.S."/>
        </authorList>
    </citation>
    <scope>NUCLEOTIDE SEQUENCE [LARGE SCALE GENOMIC DNA]</scope>
    <source>
        <strain evidence="2">RWD-64-598 SS2</strain>
    </source>
</reference>